<feature type="domain" description="WYL" evidence="1">
    <location>
        <begin position="115"/>
        <end position="180"/>
    </location>
</feature>
<dbReference type="Proteomes" id="UP000184232">
    <property type="component" value="Unassembled WGS sequence"/>
</dbReference>
<dbReference type="PANTHER" id="PTHR34580">
    <property type="match status" value="1"/>
</dbReference>
<evidence type="ECO:0000313" key="3">
    <source>
        <dbReference type="EMBL" id="SHI53902.1"/>
    </source>
</evidence>
<dbReference type="InterPro" id="IPR051534">
    <property type="entry name" value="CBASS_pafABC_assoc_protein"/>
</dbReference>
<dbReference type="STRING" id="683124.SAMN05444337_0235"/>
<dbReference type="OrthoDB" id="43316at2"/>
<keyword evidence="4" id="KW-1185">Reference proteome</keyword>
<dbReference type="PROSITE" id="PS52050">
    <property type="entry name" value="WYL"/>
    <property type="match status" value="1"/>
</dbReference>
<proteinExistence type="predicted"/>
<dbReference type="PANTHER" id="PTHR34580:SF9">
    <property type="entry name" value="SLL5097 PROTEIN"/>
    <property type="match status" value="1"/>
</dbReference>
<dbReference type="Pfam" id="PF25583">
    <property type="entry name" value="WCX"/>
    <property type="match status" value="1"/>
</dbReference>
<dbReference type="GO" id="GO:0003677">
    <property type="term" value="F:DNA binding"/>
    <property type="evidence" value="ECO:0007669"/>
    <property type="project" value="UniProtKB-KW"/>
</dbReference>
<sequence length="289" mass="34393">MAKKDYFKRYNKVVELLRRKSVTPEDLQNFLKQNLKISLRTFQRDKDEIKSLYGIDIIFNKKEGLYQINEELSDGSFDRIAESFHITQALNKSNEVSKIILLEQRKSKGMENMHGLLHAIQNKVVINFLHESYWNYDIKKRKCVPIAIKEAQHRWYLIAFDIDKKEFRNYGLDRISDLEISTGKHTVPEFNIKEYYKNAFGIDAQGKPYKVILKIANYQKKFLISLPLHHSQKIVEENETHFKLEFYIQLSHDFKTEILKLGSLCEVLEPTHFRNEMIEEINKLKNIYK</sequence>
<evidence type="ECO:0000259" key="1">
    <source>
        <dbReference type="Pfam" id="PF13280"/>
    </source>
</evidence>
<evidence type="ECO:0000313" key="4">
    <source>
        <dbReference type="Proteomes" id="UP000184232"/>
    </source>
</evidence>
<protein>
    <submittedName>
        <fullName evidence="3">Predicted DNA-binding transcriptional regulator YafY, contains an HTH and WYL domains</fullName>
    </submittedName>
</protein>
<gene>
    <name evidence="3" type="ORF">SAMN05444337_0235</name>
</gene>
<dbReference type="Pfam" id="PF13280">
    <property type="entry name" value="WYL"/>
    <property type="match status" value="1"/>
</dbReference>
<dbReference type="EMBL" id="FQZH01000001">
    <property type="protein sequence ID" value="SHI53902.1"/>
    <property type="molecule type" value="Genomic_DNA"/>
</dbReference>
<dbReference type="InterPro" id="IPR057727">
    <property type="entry name" value="WCX_dom"/>
</dbReference>
<feature type="domain" description="WCX" evidence="2">
    <location>
        <begin position="208"/>
        <end position="283"/>
    </location>
</feature>
<keyword evidence="3" id="KW-0238">DNA-binding</keyword>
<reference evidence="4" key="1">
    <citation type="submission" date="2016-11" db="EMBL/GenBank/DDBJ databases">
        <authorList>
            <person name="Varghese N."/>
            <person name="Submissions S."/>
        </authorList>
    </citation>
    <scope>NUCLEOTIDE SEQUENCE [LARGE SCALE GENOMIC DNA]</scope>
    <source>
        <strain evidence="4">DSM 22807</strain>
    </source>
</reference>
<dbReference type="AlphaFoldDB" id="A0A1M6BYP9"/>
<name>A0A1M6BYP9_9FLAO</name>
<accession>A0A1M6BYP9</accession>
<evidence type="ECO:0000259" key="2">
    <source>
        <dbReference type="Pfam" id="PF25583"/>
    </source>
</evidence>
<dbReference type="InterPro" id="IPR026881">
    <property type="entry name" value="WYL_dom"/>
</dbReference>
<dbReference type="RefSeq" id="WP_072780662.1">
    <property type="nucleotide sequence ID" value="NZ_CP045292.1"/>
</dbReference>
<organism evidence="3 4">
    <name type="scientific">Flavobacterium haoranii</name>
    <dbReference type="NCBI Taxonomy" id="683124"/>
    <lineage>
        <taxon>Bacteria</taxon>
        <taxon>Pseudomonadati</taxon>
        <taxon>Bacteroidota</taxon>
        <taxon>Flavobacteriia</taxon>
        <taxon>Flavobacteriales</taxon>
        <taxon>Flavobacteriaceae</taxon>
        <taxon>Flavobacterium</taxon>
    </lineage>
</organism>